<sequence length="317" mass="33487">MKPPRSPGPARFRPSGARWHREIPARVRRYFDERRLLKYVLTASLGGFVLGYLLITIFFFPGFGRSAIVTVPDLTNRPQGEAQRTLGRLGLVVQKGGTVVNARIGRGRVLMQTPLPGEEVSRGATVRIVVSGGPEMRKVPSVAGMTRAEAIETLQRYGFRVGLQRVRDRREEGALVALRPAAGQPAAVSSMVVMVISAGPPKVLVPSVVGLTTGDVSARLQAVSLEIGRVSYDPESAEPAGTVVRQSPVAGDSLAMGSGVRITLAGADPNPPPPATVESSEPEPAAVDTSPPAPVVEEAPPPPEASQPTTPARPGRE</sequence>
<keyword evidence="2" id="KW-0472">Membrane</keyword>
<feature type="domain" description="PASTA" evidence="3">
    <location>
        <begin position="65"/>
        <end position="132"/>
    </location>
</feature>
<feature type="domain" description="PASTA" evidence="3">
    <location>
        <begin position="133"/>
        <end position="198"/>
    </location>
</feature>
<name>A0A841H2N7_9BACT</name>
<dbReference type="SMART" id="SM00740">
    <property type="entry name" value="PASTA"/>
    <property type="match status" value="3"/>
</dbReference>
<dbReference type="AlphaFoldDB" id="A0A841H2N7"/>
<dbReference type="CDD" id="cd06577">
    <property type="entry name" value="PASTA_pknB"/>
    <property type="match status" value="3"/>
</dbReference>
<evidence type="ECO:0000313" key="5">
    <source>
        <dbReference type="Proteomes" id="UP000582837"/>
    </source>
</evidence>
<feature type="domain" description="PASTA" evidence="3">
    <location>
        <begin position="199"/>
        <end position="266"/>
    </location>
</feature>
<keyword evidence="5" id="KW-1185">Reference proteome</keyword>
<feature type="transmembrane region" description="Helical" evidence="2">
    <location>
        <begin position="36"/>
        <end position="60"/>
    </location>
</feature>
<evidence type="ECO:0000256" key="2">
    <source>
        <dbReference type="SAM" id="Phobius"/>
    </source>
</evidence>
<dbReference type="Gene3D" id="3.30.10.20">
    <property type="match status" value="3"/>
</dbReference>
<comment type="caution">
    <text evidence="4">The sequence shown here is derived from an EMBL/GenBank/DDBJ whole genome shotgun (WGS) entry which is preliminary data.</text>
</comment>
<organism evidence="4 5">
    <name type="scientific">Longimicrobium terrae</name>
    <dbReference type="NCBI Taxonomy" id="1639882"/>
    <lineage>
        <taxon>Bacteria</taxon>
        <taxon>Pseudomonadati</taxon>
        <taxon>Gemmatimonadota</taxon>
        <taxon>Longimicrobiia</taxon>
        <taxon>Longimicrobiales</taxon>
        <taxon>Longimicrobiaceae</taxon>
        <taxon>Longimicrobium</taxon>
    </lineage>
</organism>
<protein>
    <submittedName>
        <fullName evidence="4">Beta-lactam-binding protein with PASTA domain</fullName>
    </submittedName>
</protein>
<proteinExistence type="predicted"/>
<gene>
    <name evidence="4" type="ORF">HNQ61_004087</name>
</gene>
<evidence type="ECO:0000256" key="1">
    <source>
        <dbReference type="SAM" id="MobiDB-lite"/>
    </source>
</evidence>
<reference evidence="4 5" key="1">
    <citation type="submission" date="2020-08" db="EMBL/GenBank/DDBJ databases">
        <title>Genomic Encyclopedia of Type Strains, Phase IV (KMG-IV): sequencing the most valuable type-strain genomes for metagenomic binning, comparative biology and taxonomic classification.</title>
        <authorList>
            <person name="Goeker M."/>
        </authorList>
    </citation>
    <scope>NUCLEOTIDE SEQUENCE [LARGE SCALE GENOMIC DNA]</scope>
    <source>
        <strain evidence="4 5">DSM 29007</strain>
    </source>
</reference>
<evidence type="ECO:0000313" key="4">
    <source>
        <dbReference type="EMBL" id="MBB6072425.1"/>
    </source>
</evidence>
<evidence type="ECO:0000259" key="3">
    <source>
        <dbReference type="PROSITE" id="PS51178"/>
    </source>
</evidence>
<accession>A0A841H2N7</accession>
<feature type="compositionally biased region" description="Pro residues" evidence="1">
    <location>
        <begin position="291"/>
        <end position="305"/>
    </location>
</feature>
<dbReference type="Proteomes" id="UP000582837">
    <property type="component" value="Unassembled WGS sequence"/>
</dbReference>
<dbReference type="RefSeq" id="WP_170038353.1">
    <property type="nucleotide sequence ID" value="NZ_JABDTL010000002.1"/>
</dbReference>
<dbReference type="Pfam" id="PF03793">
    <property type="entry name" value="PASTA"/>
    <property type="match status" value="3"/>
</dbReference>
<dbReference type="PROSITE" id="PS51178">
    <property type="entry name" value="PASTA"/>
    <property type="match status" value="3"/>
</dbReference>
<dbReference type="EMBL" id="JACHIA010000015">
    <property type="protein sequence ID" value="MBB6072425.1"/>
    <property type="molecule type" value="Genomic_DNA"/>
</dbReference>
<feature type="compositionally biased region" description="Low complexity" evidence="1">
    <location>
        <begin position="306"/>
        <end position="317"/>
    </location>
</feature>
<dbReference type="InterPro" id="IPR005543">
    <property type="entry name" value="PASTA_dom"/>
</dbReference>
<keyword evidence="2" id="KW-0812">Transmembrane</keyword>
<feature type="region of interest" description="Disordered" evidence="1">
    <location>
        <begin position="262"/>
        <end position="317"/>
    </location>
</feature>
<keyword evidence="2" id="KW-1133">Transmembrane helix</keyword>